<evidence type="ECO:0000313" key="2">
    <source>
        <dbReference type="Proteomes" id="UP000004394"/>
    </source>
</evidence>
<dbReference type="BioCyc" id="PMAR862515-HMP:GMOO-2128-MONOMER"/>
<dbReference type="eggNOG" id="ENOG502ZK0W">
    <property type="taxonomic scope" value="Bacteria"/>
</dbReference>
<keyword evidence="2" id="KW-1185">Reference proteome</keyword>
<comment type="caution">
    <text evidence="1">The sequence shown here is derived from an EMBL/GenBank/DDBJ whole genome shotgun (WGS) entry which is preliminary data.</text>
</comment>
<reference evidence="1" key="1">
    <citation type="submission" date="2010-07" db="EMBL/GenBank/DDBJ databases">
        <authorList>
            <person name="Muzny D."/>
            <person name="Qin X."/>
            <person name="Deng J."/>
            <person name="Jiang H."/>
            <person name="Liu Y."/>
            <person name="Qu J."/>
            <person name="Song X.-Z."/>
            <person name="Zhang L."/>
            <person name="Thornton R."/>
            <person name="Coyle M."/>
            <person name="Francisco L."/>
            <person name="Jackson L."/>
            <person name="Javaid M."/>
            <person name="Korchina V."/>
            <person name="Kovar C."/>
            <person name="Mata R."/>
            <person name="Mathew T."/>
            <person name="Ngo R."/>
            <person name="Nguyen L."/>
            <person name="Nguyen N."/>
            <person name="Okwuonu G."/>
            <person name="Ongeri F."/>
            <person name="Pham C."/>
            <person name="Simmons D."/>
            <person name="Wilczek-Boney K."/>
            <person name="Hale W."/>
            <person name="Jakkamsetti A."/>
            <person name="Pham P."/>
            <person name="Ruth R."/>
            <person name="San Lucas F."/>
            <person name="Warren J."/>
            <person name="Zhang J."/>
            <person name="Zhao Z."/>
            <person name="Zhou C."/>
            <person name="Zhu D."/>
            <person name="Lee S."/>
            <person name="Bess C."/>
            <person name="Blankenburg K."/>
            <person name="Forbes L."/>
            <person name="Fu Q."/>
            <person name="Gubbala S."/>
            <person name="Hirani K."/>
            <person name="Jayaseelan J.C."/>
            <person name="Lara F."/>
            <person name="Munidasa M."/>
            <person name="Palculict T."/>
            <person name="Patil S."/>
            <person name="Pu L.-L."/>
            <person name="Saada N."/>
            <person name="Tang L."/>
            <person name="Weissenberger G."/>
            <person name="Zhu Y."/>
            <person name="Hemphill L."/>
            <person name="Shang Y."/>
            <person name="Youmans B."/>
            <person name="Ayvaz T."/>
            <person name="Ross M."/>
            <person name="Santibanez J."/>
            <person name="Aqrawi P."/>
            <person name="Gross S."/>
            <person name="Joshi V."/>
            <person name="Fowler G."/>
            <person name="Nazareth L."/>
            <person name="Reid J."/>
            <person name="Worley K."/>
            <person name="Petrosino J."/>
            <person name="Highlander S."/>
            <person name="Gibbs R."/>
        </authorList>
    </citation>
    <scope>NUCLEOTIDE SEQUENCE [LARGE SCALE GENOMIC DNA]</scope>
    <source>
        <strain evidence="1">DSM 16973</strain>
    </source>
</reference>
<gene>
    <name evidence="1" type="ORF">HMPREF0658_2098</name>
</gene>
<name>E0NV93_9BACT</name>
<evidence type="ECO:0000313" key="1">
    <source>
        <dbReference type="EMBL" id="EFM00959.1"/>
    </source>
</evidence>
<sequence length="70" mass="7968">MKETMATYTIHINERTKEGRGLVTYLRSIGLISSSPADKGIEATRRAFRELKEGKVTRCKNFDDYKKSLG</sequence>
<accession>E0NV93</accession>
<dbReference type="AlphaFoldDB" id="E0NV93"/>
<proteinExistence type="predicted"/>
<dbReference type="EMBL" id="AEEI01000060">
    <property type="protein sequence ID" value="EFM00959.1"/>
    <property type="molecule type" value="Genomic_DNA"/>
</dbReference>
<dbReference type="STRING" id="862515.HMPREF0658_2098"/>
<dbReference type="Proteomes" id="UP000004394">
    <property type="component" value="Unassembled WGS sequence"/>
</dbReference>
<organism evidence="1 2">
    <name type="scientific">Hoylesella marshii DSM 16973 = JCM 13450</name>
    <dbReference type="NCBI Taxonomy" id="862515"/>
    <lineage>
        <taxon>Bacteria</taxon>
        <taxon>Pseudomonadati</taxon>
        <taxon>Bacteroidota</taxon>
        <taxon>Bacteroidia</taxon>
        <taxon>Bacteroidales</taxon>
        <taxon>Prevotellaceae</taxon>
        <taxon>Hoylesella</taxon>
    </lineage>
</organism>
<protein>
    <submittedName>
        <fullName evidence="1">Uncharacterized protein</fullName>
    </submittedName>
</protein>
<dbReference type="HOGENOM" id="CLU_196042_0_0_10"/>